<dbReference type="Proteomes" id="UP000025241">
    <property type="component" value="Chromosome I"/>
</dbReference>
<dbReference type="PANTHER" id="PTHR35335">
    <property type="entry name" value="UPF0716 PROTEIN FXSA"/>
    <property type="match status" value="1"/>
</dbReference>
<feature type="transmembrane region" description="Helical" evidence="2">
    <location>
        <begin position="26"/>
        <end position="54"/>
    </location>
</feature>
<dbReference type="OrthoDB" id="9792788at2"/>
<dbReference type="KEGG" id="pkc:PKB_4496"/>
<gene>
    <name evidence="3" type="ORF">PKB_4496</name>
</gene>
<feature type="region of interest" description="Disordered" evidence="1">
    <location>
        <begin position="121"/>
        <end position="155"/>
    </location>
</feature>
<keyword evidence="2" id="KW-0812">Transmembrane</keyword>
<reference evidence="3 4" key="2">
    <citation type="submission" date="2014-05" db="EMBL/GenBank/DDBJ databases">
        <title>Genome sequence of the 3-chlorobenzoate degrading bacterium Pseudomonas knackmussii B13 shows multiple evidence for horizontal gene transfer.</title>
        <authorList>
            <person name="Miyazaki R."/>
            <person name="Bertelli C."/>
            <person name="Falquet L."/>
            <person name="Robinson-Rechavi M."/>
            <person name="Gharib W."/>
            <person name="Roy S."/>
            <person name="Van der Meer J.R."/>
        </authorList>
    </citation>
    <scope>NUCLEOTIDE SEQUENCE [LARGE SCALE GENOMIC DNA]</scope>
    <source>
        <strain evidence="3 4">B13</strain>
    </source>
</reference>
<dbReference type="InterPro" id="IPR007313">
    <property type="entry name" value="FxsA"/>
</dbReference>
<feature type="compositionally biased region" description="Basic and acidic residues" evidence="1">
    <location>
        <begin position="145"/>
        <end position="155"/>
    </location>
</feature>
<dbReference type="eggNOG" id="COG3030">
    <property type="taxonomic scope" value="Bacteria"/>
</dbReference>
<dbReference type="EMBL" id="HG322950">
    <property type="protein sequence ID" value="CDF85820.1"/>
    <property type="molecule type" value="Genomic_DNA"/>
</dbReference>
<keyword evidence="2" id="KW-1133">Transmembrane helix</keyword>
<dbReference type="PATRIC" id="fig|1301098.3.peg.4483"/>
<accession>A0A024HL88</accession>
<protein>
    <submittedName>
        <fullName evidence="3">FxsA protein</fullName>
    </submittedName>
</protein>
<sequence>MRVSLFFLLLFPLIELAVLIKVGSIIGVGLTLLLLIASAFLGAAVMRVAGLATIWRARERLARGELPEQEMLEGLLIAVGGGLLMLPGFISDVIGLLCLLPITRRLLLGGVKKRMREQEERRRAFAGDPNAQARGPQGPNVIEGEFERRDNDRLR</sequence>
<dbReference type="AlphaFoldDB" id="A0A024HL88"/>
<reference evidence="3 4" key="1">
    <citation type="submission" date="2013-03" db="EMBL/GenBank/DDBJ databases">
        <authorList>
            <person name="Linke B."/>
        </authorList>
    </citation>
    <scope>NUCLEOTIDE SEQUENCE [LARGE SCALE GENOMIC DNA]</scope>
    <source>
        <strain evidence="3 4">B13</strain>
    </source>
</reference>
<evidence type="ECO:0000256" key="2">
    <source>
        <dbReference type="SAM" id="Phobius"/>
    </source>
</evidence>
<dbReference type="RefSeq" id="WP_043254548.1">
    <property type="nucleotide sequence ID" value="NZ_HG322950.1"/>
</dbReference>
<name>A0A024HL88_PSEKB</name>
<organism evidence="3 4">
    <name type="scientific">Pseudomonas knackmussii (strain DSM 6978 / CCUG 54928 / LMG 23759 / B13)</name>
    <dbReference type="NCBI Taxonomy" id="1301098"/>
    <lineage>
        <taxon>Bacteria</taxon>
        <taxon>Pseudomonadati</taxon>
        <taxon>Pseudomonadota</taxon>
        <taxon>Gammaproteobacteria</taxon>
        <taxon>Pseudomonadales</taxon>
        <taxon>Pseudomonadaceae</taxon>
        <taxon>Pseudomonas</taxon>
    </lineage>
</organism>
<keyword evidence="2" id="KW-0472">Membrane</keyword>
<dbReference type="HOGENOM" id="CLU_085083_0_2_6"/>
<dbReference type="NCBIfam" id="NF008528">
    <property type="entry name" value="PRK11463.1-2"/>
    <property type="match status" value="1"/>
</dbReference>
<evidence type="ECO:0000313" key="3">
    <source>
        <dbReference type="EMBL" id="CDF85820.1"/>
    </source>
</evidence>
<dbReference type="GO" id="GO:0016020">
    <property type="term" value="C:membrane"/>
    <property type="evidence" value="ECO:0007669"/>
    <property type="project" value="InterPro"/>
</dbReference>
<dbReference type="STRING" id="1301098.PKB_4496"/>
<dbReference type="PANTHER" id="PTHR35335:SF1">
    <property type="entry name" value="UPF0716 PROTEIN FXSA"/>
    <property type="match status" value="1"/>
</dbReference>
<feature type="transmembrane region" description="Helical" evidence="2">
    <location>
        <begin position="75"/>
        <end position="102"/>
    </location>
</feature>
<proteinExistence type="predicted"/>
<keyword evidence="4" id="KW-1185">Reference proteome</keyword>
<dbReference type="Pfam" id="PF04186">
    <property type="entry name" value="FxsA"/>
    <property type="match status" value="1"/>
</dbReference>
<evidence type="ECO:0000313" key="4">
    <source>
        <dbReference type="Proteomes" id="UP000025241"/>
    </source>
</evidence>
<evidence type="ECO:0000256" key="1">
    <source>
        <dbReference type="SAM" id="MobiDB-lite"/>
    </source>
</evidence>